<protein>
    <submittedName>
        <fullName evidence="1">Family 10 glycosylhydrolase</fullName>
    </submittedName>
</protein>
<dbReference type="Pfam" id="PF14871">
    <property type="entry name" value="GHL6"/>
    <property type="match status" value="1"/>
</dbReference>
<dbReference type="Proteomes" id="UP001597114">
    <property type="component" value="Unassembled WGS sequence"/>
</dbReference>
<dbReference type="RefSeq" id="WP_344717471.1">
    <property type="nucleotide sequence ID" value="NZ_BAAAUS010000001.1"/>
</dbReference>
<dbReference type="Gene3D" id="3.20.20.80">
    <property type="entry name" value="Glycosidases"/>
    <property type="match status" value="1"/>
</dbReference>
<dbReference type="InterPro" id="IPR017853">
    <property type="entry name" value="GH"/>
</dbReference>
<sequence length="708" mass="78598">MSIDEQPAAERLRSPLWFRSATRWTQLTFTDDDPARLDVDFWLDVMRRTRSNALCLSAGGYLAFYPTRIPYHRRSRHLGDTDPFGAVVAGARALGMHVMARVDPHAVHQDAADAHPEWLARDENGEPVPHPSQPGIWWTDPISSYHREFITEVALEIVRGYDVDALFANRWEGHGRVSYAETAAREFRADTGFALPRADSPDEAWRAYTGWRARKLSELVVRWDDAVRAERGHVRFLPNRGAMLTRDLVRELVDDRYPMFVVDKQGRWGTEPSWTPGRIGKRSRGLFPERPIVLITSVGPESHQLRWKDAVSSPQELTSWIVDGFAHGALPWFTKFKAECFDTRWVEPIAAAMRLHELCEPVLSRLTPTAEVVILDSPRSNGLNPWAAHSGRTTAHEDGFYQALVEARIPFEYLADEALSAERLAGVRVLVVPAGADLDAQQRQVVTDFVAAGGGVVAAFDATVTVNGDGRREIGLGPLFGVRMTDDVRGSLKNTYLSLAQEHPIRVGYEGAQRIVGGTHVLGIEVAAEAADEVTVPMRFVPDYPDLPMEELYPRGGPESPAVVARTHPGGGRTVYAAFNLGEIYWEALQADHAQLIAQSVRWALGSDPGQVRVEGSGLVDVAVRRGERELAVALVNLTEPMAMRGQARAVLPLTDQQVLMRVPEGVDTVRVRHLVAGSEQRVATGDDGCVRLPVDRLELLEVVHLTW</sequence>
<reference evidence="2" key="1">
    <citation type="journal article" date="2019" name="Int. J. Syst. Evol. Microbiol.">
        <title>The Global Catalogue of Microorganisms (GCM) 10K type strain sequencing project: providing services to taxonomists for standard genome sequencing and annotation.</title>
        <authorList>
            <consortium name="The Broad Institute Genomics Platform"/>
            <consortium name="The Broad Institute Genome Sequencing Center for Infectious Disease"/>
            <person name="Wu L."/>
            <person name="Ma J."/>
        </authorList>
    </citation>
    <scope>NUCLEOTIDE SEQUENCE [LARGE SCALE GENOMIC DNA]</scope>
    <source>
        <strain evidence="2">CCM 7043</strain>
    </source>
</reference>
<organism evidence="1 2">
    <name type="scientific">Pseudonocardia yunnanensis</name>
    <dbReference type="NCBI Taxonomy" id="58107"/>
    <lineage>
        <taxon>Bacteria</taxon>
        <taxon>Bacillati</taxon>
        <taxon>Actinomycetota</taxon>
        <taxon>Actinomycetes</taxon>
        <taxon>Pseudonocardiales</taxon>
        <taxon>Pseudonocardiaceae</taxon>
        <taxon>Pseudonocardia</taxon>
    </lineage>
</organism>
<dbReference type="PANTHER" id="PTHR43405">
    <property type="entry name" value="GLYCOSYL HYDROLASE DIGH"/>
    <property type="match status" value="1"/>
</dbReference>
<dbReference type="EMBL" id="JBHUCO010000082">
    <property type="protein sequence ID" value="MFD1524368.1"/>
    <property type="molecule type" value="Genomic_DNA"/>
</dbReference>
<dbReference type="Gene3D" id="3.40.50.880">
    <property type="match status" value="1"/>
</dbReference>
<accession>A0ABW4FA05</accession>
<dbReference type="SUPFAM" id="SSF52317">
    <property type="entry name" value="Class I glutamine amidotransferase-like"/>
    <property type="match status" value="1"/>
</dbReference>
<evidence type="ECO:0000313" key="1">
    <source>
        <dbReference type="EMBL" id="MFD1524368.1"/>
    </source>
</evidence>
<dbReference type="PANTHER" id="PTHR43405:SF1">
    <property type="entry name" value="GLYCOSYL HYDROLASE DIGH"/>
    <property type="match status" value="1"/>
</dbReference>
<keyword evidence="2" id="KW-1185">Reference proteome</keyword>
<evidence type="ECO:0000313" key="2">
    <source>
        <dbReference type="Proteomes" id="UP001597114"/>
    </source>
</evidence>
<dbReference type="InterPro" id="IPR028212">
    <property type="entry name" value="GHL6"/>
</dbReference>
<dbReference type="SUPFAM" id="SSF51445">
    <property type="entry name" value="(Trans)glycosidases"/>
    <property type="match status" value="2"/>
</dbReference>
<comment type="caution">
    <text evidence="1">The sequence shown here is derived from an EMBL/GenBank/DDBJ whole genome shotgun (WGS) entry which is preliminary data.</text>
</comment>
<dbReference type="InterPro" id="IPR052177">
    <property type="entry name" value="Divisome_Glycosyl_Hydrolase"/>
</dbReference>
<proteinExistence type="predicted"/>
<dbReference type="InterPro" id="IPR029062">
    <property type="entry name" value="Class_I_gatase-like"/>
</dbReference>
<gene>
    <name evidence="1" type="ORF">ACFSJD_43260</name>
</gene>
<name>A0ABW4FA05_9PSEU</name>